<organism evidence="1 2">
    <name type="scientific">Didymodactylos carnosus</name>
    <dbReference type="NCBI Taxonomy" id="1234261"/>
    <lineage>
        <taxon>Eukaryota</taxon>
        <taxon>Metazoa</taxon>
        <taxon>Spiralia</taxon>
        <taxon>Gnathifera</taxon>
        <taxon>Rotifera</taxon>
        <taxon>Eurotatoria</taxon>
        <taxon>Bdelloidea</taxon>
        <taxon>Philodinida</taxon>
        <taxon>Philodinidae</taxon>
        <taxon>Didymodactylos</taxon>
    </lineage>
</organism>
<feature type="non-terminal residue" evidence="1">
    <location>
        <position position="1"/>
    </location>
</feature>
<evidence type="ECO:0000313" key="2">
    <source>
        <dbReference type="Proteomes" id="UP000682733"/>
    </source>
</evidence>
<accession>A0A8S2Y6R2</accession>
<protein>
    <submittedName>
        <fullName evidence="1">Uncharacterized protein</fullName>
    </submittedName>
</protein>
<evidence type="ECO:0000313" key="1">
    <source>
        <dbReference type="EMBL" id="CAF4542788.1"/>
    </source>
</evidence>
<dbReference type="Proteomes" id="UP000682733">
    <property type="component" value="Unassembled WGS sequence"/>
</dbReference>
<reference evidence="1" key="1">
    <citation type="submission" date="2021-02" db="EMBL/GenBank/DDBJ databases">
        <authorList>
            <person name="Nowell W R."/>
        </authorList>
    </citation>
    <scope>NUCLEOTIDE SEQUENCE</scope>
</reference>
<sequence length="36" mass="3991">GIMMHFGFYVVLAPGKLDDLGKRRGRPKKATSALCR</sequence>
<comment type="caution">
    <text evidence="1">The sequence shown here is derived from an EMBL/GenBank/DDBJ whole genome shotgun (WGS) entry which is preliminary data.</text>
</comment>
<gene>
    <name evidence="1" type="ORF">TMI583_LOCUS49409</name>
</gene>
<dbReference type="AlphaFoldDB" id="A0A8S2Y6R2"/>
<proteinExistence type="predicted"/>
<dbReference type="EMBL" id="CAJOBA010107519">
    <property type="protein sequence ID" value="CAF4542788.1"/>
    <property type="molecule type" value="Genomic_DNA"/>
</dbReference>
<name>A0A8S2Y6R2_9BILA</name>